<accession>A0A2T5GBN9</accession>
<dbReference type="Proteomes" id="UP000244180">
    <property type="component" value="Unassembled WGS sequence"/>
</dbReference>
<protein>
    <submittedName>
        <fullName evidence="5">rRNA methylase</fullName>
    </submittedName>
</protein>
<dbReference type="GO" id="GO:0008173">
    <property type="term" value="F:RNA methyltransferase activity"/>
    <property type="evidence" value="ECO:0007669"/>
    <property type="project" value="InterPro"/>
</dbReference>
<keyword evidence="3" id="KW-0808">Transferase</keyword>
<dbReference type="CDD" id="cd18095">
    <property type="entry name" value="SpoU-like_rRNA-MTase"/>
    <property type="match status" value="1"/>
</dbReference>
<dbReference type="PANTHER" id="PTHR43191">
    <property type="entry name" value="RRNA METHYLTRANSFERASE 3"/>
    <property type="match status" value="1"/>
</dbReference>
<dbReference type="SUPFAM" id="SSF55315">
    <property type="entry name" value="L30e-like"/>
    <property type="match status" value="1"/>
</dbReference>
<dbReference type="SUPFAM" id="SSF75217">
    <property type="entry name" value="alpha/beta knot"/>
    <property type="match status" value="2"/>
</dbReference>
<comment type="caution">
    <text evidence="5">The sequence shown here is derived from an EMBL/GenBank/DDBJ whole genome shotgun (WGS) entry which is preliminary data.</text>
</comment>
<dbReference type="GO" id="GO:0005737">
    <property type="term" value="C:cytoplasm"/>
    <property type="evidence" value="ECO:0007669"/>
    <property type="project" value="UniProtKB-ARBA"/>
</dbReference>
<dbReference type="InterPro" id="IPR029064">
    <property type="entry name" value="Ribosomal_eL30-like_sf"/>
</dbReference>
<dbReference type="GO" id="GO:0003723">
    <property type="term" value="F:RNA binding"/>
    <property type="evidence" value="ECO:0007669"/>
    <property type="project" value="InterPro"/>
</dbReference>
<dbReference type="AlphaFoldDB" id="A0A2T5GBN9"/>
<reference evidence="5 6" key="1">
    <citation type="submission" date="2017-08" db="EMBL/GenBank/DDBJ databases">
        <title>Burning lignite coal seam in the remote Altai Mountains harbors a hydrogen-driven thermophilic microbial community.</title>
        <authorList>
            <person name="Kadnikov V.V."/>
            <person name="Mardanov A.V."/>
            <person name="Ivasenko D."/>
            <person name="Beletsky A.V."/>
            <person name="Karnachuk O.V."/>
            <person name="Ravin N.V."/>
        </authorList>
    </citation>
    <scope>NUCLEOTIDE SEQUENCE [LARGE SCALE GENOMIC DNA]</scope>
    <source>
        <strain evidence="5">AL33</strain>
    </source>
</reference>
<comment type="similarity">
    <text evidence="1">Belongs to the class IV-like SAM-binding methyltransferase superfamily. RNA methyltransferase TrmH family.</text>
</comment>
<evidence type="ECO:0000256" key="2">
    <source>
        <dbReference type="ARBA" id="ARBA00022603"/>
    </source>
</evidence>
<evidence type="ECO:0000313" key="6">
    <source>
        <dbReference type="Proteomes" id="UP000244180"/>
    </source>
</evidence>
<dbReference type="InterPro" id="IPR013123">
    <property type="entry name" value="SpoU_subst-bd"/>
</dbReference>
<dbReference type="Pfam" id="PF22435">
    <property type="entry name" value="MRM3-like_sub_bind"/>
    <property type="match status" value="1"/>
</dbReference>
<dbReference type="InterPro" id="IPR001537">
    <property type="entry name" value="SpoU_MeTrfase"/>
</dbReference>
<dbReference type="Gene3D" id="3.40.1280.10">
    <property type="match status" value="1"/>
</dbReference>
<dbReference type="InterPro" id="IPR029026">
    <property type="entry name" value="tRNA_m1G_MTases_N"/>
</dbReference>
<dbReference type="Gene3D" id="3.30.1330.30">
    <property type="match status" value="1"/>
</dbReference>
<dbReference type="SMART" id="SM00967">
    <property type="entry name" value="SpoU_sub_bind"/>
    <property type="match status" value="1"/>
</dbReference>
<proteinExistence type="inferred from homology"/>
<dbReference type="GO" id="GO:0006396">
    <property type="term" value="P:RNA processing"/>
    <property type="evidence" value="ECO:0007669"/>
    <property type="project" value="InterPro"/>
</dbReference>
<dbReference type="PANTHER" id="PTHR43191:SF2">
    <property type="entry name" value="RRNA METHYLTRANSFERASE 3, MITOCHONDRIAL"/>
    <property type="match status" value="1"/>
</dbReference>
<keyword evidence="2 5" id="KW-0489">Methyltransferase</keyword>
<gene>
    <name evidence="5" type="ORF">HSCHL_1672</name>
</gene>
<sequence length="326" mass="33865">MAGRSRPETAVIASPHNPRIQAWARLKMPRERRRSGRFLVEGPHLVAEALHDPGLEAVLVAADRAEAPPLRSIVEAVEALRAAGRPISLVRLGAAAVRRLAETETPQGIFAVVRLPSPEGAWSAIVDRAPFILVLDGVSDPGNVGTLLRSADAFGAGGVIVGPGSADPWSGKVLRSAQGAHFHLPICALAPEGSGGSAYPAGAEDPSGAVGLSEADTSEAASVRAAASGLTAALEALRRRGVQILATHPRDGIDIEAVRPAGRFALVIGNEARGVSPAALRLSDQNVRIMQWGRAESLNAAVAGSILLYVLGRHRARFLSGEGMGR</sequence>
<evidence type="ECO:0000256" key="1">
    <source>
        <dbReference type="ARBA" id="ARBA00007228"/>
    </source>
</evidence>
<dbReference type="RefSeq" id="WP_273000074.1">
    <property type="nucleotide sequence ID" value="NZ_PEBV01000013.1"/>
</dbReference>
<evidence type="ECO:0000259" key="4">
    <source>
        <dbReference type="SMART" id="SM00967"/>
    </source>
</evidence>
<dbReference type="InterPro" id="IPR051259">
    <property type="entry name" value="rRNA_Methyltransferase"/>
</dbReference>
<dbReference type="EMBL" id="PEBV01000013">
    <property type="protein sequence ID" value="PTQ53607.1"/>
    <property type="molecule type" value="Genomic_DNA"/>
</dbReference>
<dbReference type="InterPro" id="IPR053888">
    <property type="entry name" value="MRM3-like_sub_bind"/>
</dbReference>
<evidence type="ECO:0000256" key="3">
    <source>
        <dbReference type="ARBA" id="ARBA00022679"/>
    </source>
</evidence>
<dbReference type="GO" id="GO:0032259">
    <property type="term" value="P:methylation"/>
    <property type="evidence" value="ECO:0007669"/>
    <property type="project" value="UniProtKB-KW"/>
</dbReference>
<name>A0A2T5GBN9_HYDSH</name>
<organism evidence="5 6">
    <name type="scientific">Hydrogenibacillus schlegelii</name>
    <name type="common">Bacillus schlegelii</name>
    <dbReference type="NCBI Taxonomy" id="1484"/>
    <lineage>
        <taxon>Bacteria</taxon>
        <taxon>Bacillati</taxon>
        <taxon>Bacillota</taxon>
        <taxon>Bacilli</taxon>
        <taxon>Bacillales</taxon>
        <taxon>Bacillales Family X. Incertae Sedis</taxon>
        <taxon>Hydrogenibacillus</taxon>
    </lineage>
</organism>
<feature type="domain" description="RNA 2-O ribose methyltransferase substrate binding" evidence="4">
    <location>
        <begin position="39"/>
        <end position="119"/>
    </location>
</feature>
<evidence type="ECO:0000313" key="5">
    <source>
        <dbReference type="EMBL" id="PTQ53607.1"/>
    </source>
</evidence>
<dbReference type="Pfam" id="PF00588">
    <property type="entry name" value="SpoU_methylase"/>
    <property type="match status" value="2"/>
</dbReference>
<dbReference type="InterPro" id="IPR029028">
    <property type="entry name" value="Alpha/beta_knot_MTases"/>
</dbReference>